<evidence type="ECO:0000256" key="1">
    <source>
        <dbReference type="SAM" id="MobiDB-lite"/>
    </source>
</evidence>
<protein>
    <submittedName>
        <fullName evidence="2">Uncharacterized protein</fullName>
    </submittedName>
</protein>
<feature type="region of interest" description="Disordered" evidence="1">
    <location>
        <begin position="1064"/>
        <end position="1118"/>
    </location>
</feature>
<evidence type="ECO:0000313" key="2">
    <source>
        <dbReference type="EMBL" id="KAJ7713137.1"/>
    </source>
</evidence>
<keyword evidence="3" id="KW-1185">Reference proteome</keyword>
<gene>
    <name evidence="2" type="ORF">B0H16DRAFT_1811300</name>
</gene>
<feature type="region of interest" description="Disordered" evidence="1">
    <location>
        <begin position="103"/>
        <end position="132"/>
    </location>
</feature>
<name>A0AAD7ME14_9AGAR</name>
<feature type="compositionally biased region" description="Basic and acidic residues" evidence="1">
    <location>
        <begin position="497"/>
        <end position="506"/>
    </location>
</feature>
<evidence type="ECO:0000313" key="3">
    <source>
        <dbReference type="Proteomes" id="UP001215598"/>
    </source>
</evidence>
<accession>A0AAD7ME14</accession>
<dbReference type="Proteomes" id="UP001215598">
    <property type="component" value="Unassembled WGS sequence"/>
</dbReference>
<proteinExistence type="predicted"/>
<organism evidence="2 3">
    <name type="scientific">Mycena metata</name>
    <dbReference type="NCBI Taxonomy" id="1033252"/>
    <lineage>
        <taxon>Eukaryota</taxon>
        <taxon>Fungi</taxon>
        <taxon>Dikarya</taxon>
        <taxon>Basidiomycota</taxon>
        <taxon>Agaricomycotina</taxon>
        <taxon>Agaricomycetes</taxon>
        <taxon>Agaricomycetidae</taxon>
        <taxon>Agaricales</taxon>
        <taxon>Marasmiineae</taxon>
        <taxon>Mycenaceae</taxon>
        <taxon>Mycena</taxon>
    </lineage>
</organism>
<feature type="compositionally biased region" description="Acidic residues" evidence="1">
    <location>
        <begin position="694"/>
        <end position="704"/>
    </location>
</feature>
<feature type="compositionally biased region" description="Basic and acidic residues" evidence="1">
    <location>
        <begin position="780"/>
        <end position="789"/>
    </location>
</feature>
<feature type="compositionally biased region" description="Low complexity" evidence="1">
    <location>
        <begin position="105"/>
        <end position="126"/>
    </location>
</feature>
<feature type="region of interest" description="Disordered" evidence="1">
    <location>
        <begin position="673"/>
        <end position="793"/>
    </location>
</feature>
<sequence length="1118" mass="123563">MARPGRPDRSAPTNAVFWRTKSRDGIKFSAFCFFVSPTTCALTLSPPHSFLSDVFASRRVFLQNSRAQQFQAPTWWFPWHESATPTIVSFSWRPSSFLGPKNRSRAAASDSKSRSPVSDSPSRAADFTSPGAPGRFAFAGPERFVSDGRVSSPAPEAFKERPNLRSWFATHRLVKDGEYQPAESVPELRTAWDENEAEVESVRERLFCLDHGPRNPDQIHLRPRPIAPEIPEFVLPENPPLPDEIPDSAAPYLNDPSITGRDLDRAKLLFRARQAKRLQERLAAFDNHDAAVALAIEHHELEHTVEYRADLAKWEDEKTARDANVAEFEGARLELEDLLAPLLDRRRALDILIQRRLNVLSESSILRLHLRRLRDEVAYVHEMYMSIDGPSPTLSLGEDMEIFCEAAHLGDPPPGFTYREVRDPFYFPPSDIGPSKPGVPVSAASPFKSAKSKGKERAVDPVVQGVAPASLPNLRKIVLYGPNPDFVPPLFNKKRKASLEGDERPGKSARLINPARSSSGTFTTTGHDKTITFPLLDSSCEPTTLPPGFTSWRAFLEQNVRAPSILLKFGSRLAIARPHACKLCHTSGSPCVDLPPKKSGKETVRCEFCAMRKKTCDPSATHFVRYQHAYAAVYRDSDGHIPRNYAAPFDWDGWVPPSFAYRVKGKGKAAKSIGCREIEVEPEEEGVEDKAPSDDETMDVDEDAPPIAVLEDTPRPKFGAKSSSKRGATPFPSNPSSLFTPEPDNSAPPRSPRSDRAQFSYRPADLFVPGPDGPLPQPRPENERARNDDSFPVPPESCFGAVRPYKFKQENHPPEVAAQILVARMSWILWHCVEQLRVAVWVTGREFMMALLQDTVPRLSGPPANMSLPLVYGGIPTGALWCFTTRTRCCTFSATRVPLPPRIREGKIRLGEGRELAKNMPTGWNYADLFRYLAKDEATIKAEFTDPLLFRPSSQSREPTVGPAPDDELEGAGGPQTPRQPGSLSFPPGGFHASCALPSRPPRHATMILAPQRLHLPTCPAVSWGKLRDRALSYRRLLLLSPDTYPPDSINDALADRLRSSSIVDSHRGSDVGGASPDSMRGVSAAGSRAATPSPFDGEIADGENLDTDELGLSVSVR</sequence>
<dbReference type="EMBL" id="JARKIB010000350">
    <property type="protein sequence ID" value="KAJ7713137.1"/>
    <property type="molecule type" value="Genomic_DNA"/>
</dbReference>
<feature type="compositionally biased region" description="Polar residues" evidence="1">
    <location>
        <begin position="515"/>
        <end position="525"/>
    </location>
</feature>
<reference evidence="2" key="1">
    <citation type="submission" date="2023-03" db="EMBL/GenBank/DDBJ databases">
        <title>Massive genome expansion in bonnet fungi (Mycena s.s.) driven by repeated elements and novel gene families across ecological guilds.</title>
        <authorList>
            <consortium name="Lawrence Berkeley National Laboratory"/>
            <person name="Harder C.B."/>
            <person name="Miyauchi S."/>
            <person name="Viragh M."/>
            <person name="Kuo A."/>
            <person name="Thoen E."/>
            <person name="Andreopoulos B."/>
            <person name="Lu D."/>
            <person name="Skrede I."/>
            <person name="Drula E."/>
            <person name="Henrissat B."/>
            <person name="Morin E."/>
            <person name="Kohler A."/>
            <person name="Barry K."/>
            <person name="LaButti K."/>
            <person name="Morin E."/>
            <person name="Salamov A."/>
            <person name="Lipzen A."/>
            <person name="Mereny Z."/>
            <person name="Hegedus B."/>
            <person name="Baldrian P."/>
            <person name="Stursova M."/>
            <person name="Weitz H."/>
            <person name="Taylor A."/>
            <person name="Grigoriev I.V."/>
            <person name="Nagy L.G."/>
            <person name="Martin F."/>
            <person name="Kauserud H."/>
        </authorList>
    </citation>
    <scope>NUCLEOTIDE SEQUENCE</scope>
    <source>
        <strain evidence="2">CBHHK182m</strain>
    </source>
</reference>
<dbReference type="AlphaFoldDB" id="A0AAD7ME14"/>
<feature type="region of interest" description="Disordered" evidence="1">
    <location>
        <begin position="949"/>
        <end position="998"/>
    </location>
</feature>
<comment type="caution">
    <text evidence="2">The sequence shown here is derived from an EMBL/GenBank/DDBJ whole genome shotgun (WGS) entry which is preliminary data.</text>
</comment>
<feature type="compositionally biased region" description="Acidic residues" evidence="1">
    <location>
        <begin position="1099"/>
        <end position="1110"/>
    </location>
</feature>
<feature type="region of interest" description="Disordered" evidence="1">
    <location>
        <begin position="497"/>
        <end position="526"/>
    </location>
</feature>